<keyword evidence="3" id="KW-1015">Disulfide bond</keyword>
<dbReference type="SUPFAM" id="SSF52833">
    <property type="entry name" value="Thioredoxin-like"/>
    <property type="match status" value="1"/>
</dbReference>
<evidence type="ECO:0000259" key="5">
    <source>
        <dbReference type="PROSITE" id="PS51352"/>
    </source>
</evidence>
<evidence type="ECO:0000256" key="1">
    <source>
        <dbReference type="ARBA" id="ARBA00004196"/>
    </source>
</evidence>
<dbReference type="CDD" id="cd02966">
    <property type="entry name" value="TlpA_like_family"/>
    <property type="match status" value="1"/>
</dbReference>
<keyword evidence="2" id="KW-0201">Cytochrome c-type biogenesis</keyword>
<dbReference type="InterPro" id="IPR013766">
    <property type="entry name" value="Thioredoxin_domain"/>
</dbReference>
<dbReference type="InterPro" id="IPR036249">
    <property type="entry name" value="Thioredoxin-like_sf"/>
</dbReference>
<accession>A0A9D9IGG3</accession>
<dbReference type="PANTHER" id="PTHR42852:SF6">
    <property type="entry name" value="THIOL:DISULFIDE INTERCHANGE PROTEIN DSBE"/>
    <property type="match status" value="1"/>
</dbReference>
<dbReference type="InterPro" id="IPR000866">
    <property type="entry name" value="AhpC/TSA"/>
</dbReference>
<dbReference type="Gene3D" id="3.40.30.10">
    <property type="entry name" value="Glutaredoxin"/>
    <property type="match status" value="1"/>
</dbReference>
<dbReference type="GO" id="GO:0030313">
    <property type="term" value="C:cell envelope"/>
    <property type="evidence" value="ECO:0007669"/>
    <property type="project" value="UniProtKB-SubCell"/>
</dbReference>
<protein>
    <submittedName>
        <fullName evidence="6">AhpC/TSA family protein</fullName>
    </submittedName>
</protein>
<comment type="caution">
    <text evidence="6">The sequence shown here is derived from an EMBL/GenBank/DDBJ whole genome shotgun (WGS) entry which is preliminary data.</text>
</comment>
<dbReference type="PANTHER" id="PTHR42852">
    <property type="entry name" value="THIOL:DISULFIDE INTERCHANGE PROTEIN DSBE"/>
    <property type="match status" value="1"/>
</dbReference>
<feature type="domain" description="Thioredoxin" evidence="5">
    <location>
        <begin position="204"/>
        <end position="354"/>
    </location>
</feature>
<reference evidence="6" key="1">
    <citation type="submission" date="2020-10" db="EMBL/GenBank/DDBJ databases">
        <authorList>
            <person name="Gilroy R."/>
        </authorList>
    </citation>
    <scope>NUCLEOTIDE SEQUENCE</scope>
    <source>
        <strain evidence="6">B1-8020</strain>
    </source>
</reference>
<dbReference type="InterPro" id="IPR050553">
    <property type="entry name" value="Thioredoxin_ResA/DsbE_sf"/>
</dbReference>
<evidence type="ECO:0000256" key="4">
    <source>
        <dbReference type="ARBA" id="ARBA00023284"/>
    </source>
</evidence>
<dbReference type="EMBL" id="JADIMA010000019">
    <property type="protein sequence ID" value="MBO8472372.1"/>
    <property type="molecule type" value="Genomic_DNA"/>
</dbReference>
<gene>
    <name evidence="6" type="ORF">IAB81_01915</name>
</gene>
<evidence type="ECO:0000313" key="7">
    <source>
        <dbReference type="Proteomes" id="UP000823604"/>
    </source>
</evidence>
<name>A0A9D9IGG3_9BACT</name>
<dbReference type="Pfam" id="PF00578">
    <property type="entry name" value="AhpC-TSA"/>
    <property type="match status" value="1"/>
</dbReference>
<dbReference type="PROSITE" id="PS00194">
    <property type="entry name" value="THIOREDOXIN_1"/>
    <property type="match status" value="1"/>
</dbReference>
<proteinExistence type="predicted"/>
<sequence length="358" mass="39985">MLLQEISNRPIYEKSFIISGDSGRCPFSCRLHIWKQVCNRRLRGPAGGRAMYVSDGVDWSMLDSALIENGSFRIEGADMGSGVAMLYMGASSAPSGLYQMSEMIFLEPGTVSLEYIPDYEMYFAHGTPMNDLYYDLSFGDAVDYEDPLDIIRANHNVLGLTLLQGMLAMSSKPEIEAVLAEFPENMRAHPLYIQLEEMLEPIKADLGMPYWDIEGKDVKDNAVRLSDILERDGVRYVLLDLWASWCGPCREENPNLVKQYSRFHSSGFEIYGMSFDSDPESWRKALKEFGMNWTNVITEVTGSPSTSPIWAGYGMDGIPWNYLIDASTGEIIAKNLRGEALAAELEALFAAFAGAEAE</sequence>
<dbReference type="GO" id="GO:0017004">
    <property type="term" value="P:cytochrome complex assembly"/>
    <property type="evidence" value="ECO:0007669"/>
    <property type="project" value="UniProtKB-KW"/>
</dbReference>
<dbReference type="PROSITE" id="PS51352">
    <property type="entry name" value="THIOREDOXIN_2"/>
    <property type="match status" value="1"/>
</dbReference>
<reference evidence="6" key="2">
    <citation type="journal article" date="2021" name="PeerJ">
        <title>Extensive microbial diversity within the chicken gut microbiome revealed by metagenomics and culture.</title>
        <authorList>
            <person name="Gilroy R."/>
            <person name="Ravi A."/>
            <person name="Getino M."/>
            <person name="Pursley I."/>
            <person name="Horton D.L."/>
            <person name="Alikhan N.F."/>
            <person name="Baker D."/>
            <person name="Gharbi K."/>
            <person name="Hall N."/>
            <person name="Watson M."/>
            <person name="Adriaenssens E.M."/>
            <person name="Foster-Nyarko E."/>
            <person name="Jarju S."/>
            <person name="Secka A."/>
            <person name="Antonio M."/>
            <person name="Oren A."/>
            <person name="Chaudhuri R.R."/>
            <person name="La Ragione R."/>
            <person name="Hildebrand F."/>
            <person name="Pallen M.J."/>
        </authorList>
    </citation>
    <scope>NUCLEOTIDE SEQUENCE</scope>
    <source>
        <strain evidence="6">B1-8020</strain>
    </source>
</reference>
<evidence type="ECO:0000256" key="3">
    <source>
        <dbReference type="ARBA" id="ARBA00023157"/>
    </source>
</evidence>
<keyword evidence="4" id="KW-0676">Redox-active center</keyword>
<dbReference type="Proteomes" id="UP000823604">
    <property type="component" value="Unassembled WGS sequence"/>
</dbReference>
<evidence type="ECO:0000256" key="2">
    <source>
        <dbReference type="ARBA" id="ARBA00022748"/>
    </source>
</evidence>
<organism evidence="6 7">
    <name type="scientific">Candidatus Merdivivens pullicola</name>
    <dbReference type="NCBI Taxonomy" id="2840872"/>
    <lineage>
        <taxon>Bacteria</taxon>
        <taxon>Pseudomonadati</taxon>
        <taxon>Bacteroidota</taxon>
        <taxon>Bacteroidia</taxon>
        <taxon>Bacteroidales</taxon>
        <taxon>Muribaculaceae</taxon>
        <taxon>Muribaculaceae incertae sedis</taxon>
        <taxon>Candidatus Merdivivens</taxon>
    </lineage>
</organism>
<dbReference type="AlphaFoldDB" id="A0A9D9IGG3"/>
<dbReference type="InterPro" id="IPR017937">
    <property type="entry name" value="Thioredoxin_CS"/>
</dbReference>
<evidence type="ECO:0000313" key="6">
    <source>
        <dbReference type="EMBL" id="MBO8472372.1"/>
    </source>
</evidence>
<comment type="subcellular location">
    <subcellularLocation>
        <location evidence="1">Cell envelope</location>
    </subcellularLocation>
</comment>